<dbReference type="PROSITE" id="PS50297">
    <property type="entry name" value="ANK_REP_REGION"/>
    <property type="match status" value="1"/>
</dbReference>
<feature type="repeat" description="ANK" evidence="3">
    <location>
        <begin position="28"/>
        <end position="61"/>
    </location>
</feature>
<dbReference type="Gene3D" id="1.25.40.20">
    <property type="entry name" value="Ankyrin repeat-containing domain"/>
    <property type="match status" value="1"/>
</dbReference>
<keyword evidence="2 3" id="KW-0040">ANK repeat</keyword>
<dbReference type="Pfam" id="PF13857">
    <property type="entry name" value="Ank_5"/>
    <property type="match status" value="1"/>
</dbReference>
<feature type="repeat" description="ANK" evidence="3">
    <location>
        <begin position="62"/>
        <end position="84"/>
    </location>
</feature>
<evidence type="ECO:0000256" key="1">
    <source>
        <dbReference type="ARBA" id="ARBA00022737"/>
    </source>
</evidence>
<dbReference type="HOGENOM" id="CLU_1959328_0_0_1"/>
<keyword evidence="1" id="KW-0677">Repeat</keyword>
<feature type="region of interest" description="Disordered" evidence="4">
    <location>
        <begin position="1"/>
        <end position="20"/>
    </location>
</feature>
<evidence type="ECO:0000313" key="6">
    <source>
        <dbReference type="Proteomes" id="UP000053789"/>
    </source>
</evidence>
<dbReference type="SUPFAM" id="SSF48403">
    <property type="entry name" value="Ankyrin repeat"/>
    <property type="match status" value="1"/>
</dbReference>
<dbReference type="AlphaFoldDB" id="A0A0D2I7T7"/>
<evidence type="ECO:0000256" key="3">
    <source>
        <dbReference type="PROSITE-ProRule" id="PRU00023"/>
    </source>
</evidence>
<keyword evidence="6" id="KW-1185">Reference proteome</keyword>
<accession>A0A0D2I7T7</accession>
<gene>
    <name evidence="5" type="ORF">Z519_06728</name>
</gene>
<reference evidence="5" key="1">
    <citation type="submission" date="2015-01" db="EMBL/GenBank/DDBJ databases">
        <title>The Genome Sequence of Cladophialophora bantiana CBS 173.52.</title>
        <authorList>
            <consortium name="The Broad Institute Genomics Platform"/>
            <person name="Cuomo C."/>
            <person name="de Hoog S."/>
            <person name="Gorbushina A."/>
            <person name="Stielow B."/>
            <person name="Teixiera M."/>
            <person name="Abouelleil A."/>
            <person name="Chapman S.B."/>
            <person name="Priest M."/>
            <person name="Young S.K."/>
            <person name="Wortman J."/>
            <person name="Nusbaum C."/>
            <person name="Birren B."/>
        </authorList>
    </citation>
    <scope>NUCLEOTIDE SEQUENCE [LARGE SCALE GENOMIC DNA]</scope>
    <source>
        <strain evidence="5">CBS 173.52</strain>
    </source>
</reference>
<evidence type="ECO:0008006" key="7">
    <source>
        <dbReference type="Google" id="ProtNLM"/>
    </source>
</evidence>
<proteinExistence type="predicted"/>
<dbReference type="EMBL" id="KN846988">
    <property type="protein sequence ID" value="KIW92879.1"/>
    <property type="molecule type" value="Genomic_DNA"/>
</dbReference>
<dbReference type="InterPro" id="IPR036770">
    <property type="entry name" value="Ankyrin_rpt-contain_sf"/>
</dbReference>
<dbReference type="VEuPathDB" id="FungiDB:Z519_06728"/>
<sequence length="128" mass="14446">MHGVTLDNATFDPETHGDDIDVTARNEDGKTPLMHAIDYEDEEMVKMLLARDDLDVNVRDRHGRTALHRAIMYGVVSILVELLLGRNDINTEIREGGGRTPMDQAIEDNNQSAIEVLKDRRGNHNLEQ</sequence>
<dbReference type="GeneID" id="27699656"/>
<dbReference type="PROSITE" id="PS50088">
    <property type="entry name" value="ANK_REPEAT"/>
    <property type="match status" value="2"/>
</dbReference>
<evidence type="ECO:0000256" key="2">
    <source>
        <dbReference type="ARBA" id="ARBA00023043"/>
    </source>
</evidence>
<dbReference type="Proteomes" id="UP000053789">
    <property type="component" value="Unassembled WGS sequence"/>
</dbReference>
<evidence type="ECO:0000256" key="4">
    <source>
        <dbReference type="SAM" id="MobiDB-lite"/>
    </source>
</evidence>
<evidence type="ECO:0000313" key="5">
    <source>
        <dbReference type="EMBL" id="KIW92879.1"/>
    </source>
</evidence>
<dbReference type="InterPro" id="IPR002110">
    <property type="entry name" value="Ankyrin_rpt"/>
</dbReference>
<organism evidence="5 6">
    <name type="scientific">Cladophialophora bantiana (strain ATCC 10958 / CBS 173.52 / CDC B-1940 / NIH 8579)</name>
    <name type="common">Xylohypha bantiana</name>
    <dbReference type="NCBI Taxonomy" id="1442370"/>
    <lineage>
        <taxon>Eukaryota</taxon>
        <taxon>Fungi</taxon>
        <taxon>Dikarya</taxon>
        <taxon>Ascomycota</taxon>
        <taxon>Pezizomycotina</taxon>
        <taxon>Eurotiomycetes</taxon>
        <taxon>Chaetothyriomycetidae</taxon>
        <taxon>Chaetothyriales</taxon>
        <taxon>Herpotrichiellaceae</taxon>
        <taxon>Cladophialophora</taxon>
    </lineage>
</organism>
<dbReference type="OrthoDB" id="366390at2759"/>
<dbReference type="PANTHER" id="PTHR24173:SF74">
    <property type="entry name" value="ANKYRIN REPEAT DOMAIN-CONTAINING PROTEIN 16"/>
    <property type="match status" value="1"/>
</dbReference>
<dbReference type="RefSeq" id="XP_016619548.1">
    <property type="nucleotide sequence ID" value="XM_016764466.1"/>
</dbReference>
<dbReference type="PANTHER" id="PTHR24173">
    <property type="entry name" value="ANKYRIN REPEAT CONTAINING"/>
    <property type="match status" value="1"/>
</dbReference>
<dbReference type="SMART" id="SM00248">
    <property type="entry name" value="ANK"/>
    <property type="match status" value="3"/>
</dbReference>
<protein>
    <recommendedName>
        <fullName evidence="7">Ankyrin repeat protein</fullName>
    </recommendedName>
</protein>
<name>A0A0D2I7T7_CLAB1</name>